<dbReference type="EMBL" id="JAHRIP010038238">
    <property type="protein sequence ID" value="MEQ2295090.1"/>
    <property type="molecule type" value="Genomic_DNA"/>
</dbReference>
<organism evidence="2 3">
    <name type="scientific">Ameca splendens</name>
    <dbReference type="NCBI Taxonomy" id="208324"/>
    <lineage>
        <taxon>Eukaryota</taxon>
        <taxon>Metazoa</taxon>
        <taxon>Chordata</taxon>
        <taxon>Craniata</taxon>
        <taxon>Vertebrata</taxon>
        <taxon>Euteleostomi</taxon>
        <taxon>Actinopterygii</taxon>
        <taxon>Neopterygii</taxon>
        <taxon>Teleostei</taxon>
        <taxon>Neoteleostei</taxon>
        <taxon>Acanthomorphata</taxon>
        <taxon>Ovalentaria</taxon>
        <taxon>Atherinomorphae</taxon>
        <taxon>Cyprinodontiformes</taxon>
        <taxon>Goodeidae</taxon>
        <taxon>Ameca</taxon>
    </lineage>
</organism>
<protein>
    <submittedName>
        <fullName evidence="2">Uncharacterized protein</fullName>
    </submittedName>
</protein>
<keyword evidence="3" id="KW-1185">Reference proteome</keyword>
<proteinExistence type="predicted"/>
<evidence type="ECO:0000313" key="3">
    <source>
        <dbReference type="Proteomes" id="UP001469553"/>
    </source>
</evidence>
<feature type="compositionally biased region" description="Polar residues" evidence="1">
    <location>
        <begin position="70"/>
        <end position="82"/>
    </location>
</feature>
<sequence length="123" mass="13471">MKKITGFKQRDDQTDGCLDRANEINTFFNRFSSRTTSKSFSPAHSQTDIPPFFDPQLSFHTYKVLSSTSAMDPSASTCLPSTKSEDADAPLAPPSTCVSQSQVKRKLNKNKASSPDGVSWTTS</sequence>
<name>A0ABV0YMM4_9TELE</name>
<evidence type="ECO:0000256" key="1">
    <source>
        <dbReference type="SAM" id="MobiDB-lite"/>
    </source>
</evidence>
<evidence type="ECO:0000313" key="2">
    <source>
        <dbReference type="EMBL" id="MEQ2295090.1"/>
    </source>
</evidence>
<gene>
    <name evidence="2" type="ORF">AMECASPLE_010619</name>
</gene>
<reference evidence="2 3" key="1">
    <citation type="submission" date="2021-06" db="EMBL/GenBank/DDBJ databases">
        <authorList>
            <person name="Palmer J.M."/>
        </authorList>
    </citation>
    <scope>NUCLEOTIDE SEQUENCE [LARGE SCALE GENOMIC DNA]</scope>
    <source>
        <strain evidence="2 3">AS_MEX2019</strain>
        <tissue evidence="2">Muscle</tissue>
    </source>
</reference>
<dbReference type="Proteomes" id="UP001469553">
    <property type="component" value="Unassembled WGS sequence"/>
</dbReference>
<accession>A0ABV0YMM4</accession>
<feature type="region of interest" description="Disordered" evidence="1">
    <location>
        <begin position="70"/>
        <end position="123"/>
    </location>
</feature>
<comment type="caution">
    <text evidence="2">The sequence shown here is derived from an EMBL/GenBank/DDBJ whole genome shotgun (WGS) entry which is preliminary data.</text>
</comment>